<evidence type="ECO:0000313" key="4">
    <source>
        <dbReference type="EMBL" id="PYF09234.1"/>
    </source>
</evidence>
<protein>
    <recommendedName>
        <fullName evidence="1">2-hydroxychromene-2-carboxylate isomerase</fullName>
        <ecNumber evidence="1">5.99.1.4</ecNumber>
    </recommendedName>
</protein>
<accession>A0A318TX58</accession>
<dbReference type="InterPro" id="IPR001853">
    <property type="entry name" value="DSBA-like_thioredoxin_dom"/>
</dbReference>
<dbReference type="GO" id="GO:0006749">
    <property type="term" value="P:glutathione metabolic process"/>
    <property type="evidence" value="ECO:0007669"/>
    <property type="project" value="TreeGrafter"/>
</dbReference>
<dbReference type="SUPFAM" id="SSF52833">
    <property type="entry name" value="Thioredoxin-like"/>
    <property type="match status" value="1"/>
</dbReference>
<dbReference type="GO" id="GO:0004364">
    <property type="term" value="F:glutathione transferase activity"/>
    <property type="evidence" value="ECO:0007669"/>
    <property type="project" value="TreeGrafter"/>
</dbReference>
<feature type="domain" description="DSBA-like thioredoxin" evidence="3">
    <location>
        <begin position="3"/>
        <end position="196"/>
    </location>
</feature>
<dbReference type="EC" id="5.99.1.4" evidence="1"/>
<dbReference type="PIRSF" id="PIRSF006386">
    <property type="entry name" value="HCCAis_GSTk"/>
    <property type="match status" value="1"/>
</dbReference>
<comment type="caution">
    <text evidence="4">The sequence shown here is derived from an EMBL/GenBank/DDBJ whole genome shotgun (WGS) entry which is preliminary data.</text>
</comment>
<dbReference type="PANTHER" id="PTHR42943">
    <property type="entry name" value="GLUTATHIONE S-TRANSFERASE KAPPA"/>
    <property type="match status" value="1"/>
</dbReference>
<dbReference type="CDD" id="cd03022">
    <property type="entry name" value="DsbA_HCCA_Iso"/>
    <property type="match status" value="1"/>
</dbReference>
<dbReference type="EMBL" id="QJTK01000010">
    <property type="protein sequence ID" value="PYF09234.1"/>
    <property type="molecule type" value="Genomic_DNA"/>
</dbReference>
<feature type="active site" description="Nucleophile" evidence="2">
    <location>
        <position position="12"/>
    </location>
</feature>
<dbReference type="RefSeq" id="WP_110806308.1">
    <property type="nucleotide sequence ID" value="NZ_QJTK01000010.1"/>
</dbReference>
<keyword evidence="5" id="KW-1185">Reference proteome</keyword>
<dbReference type="GO" id="GO:0004602">
    <property type="term" value="F:glutathione peroxidase activity"/>
    <property type="evidence" value="ECO:0007669"/>
    <property type="project" value="TreeGrafter"/>
</dbReference>
<name>A0A318TX58_9RHOB</name>
<evidence type="ECO:0000256" key="1">
    <source>
        <dbReference type="PIRNR" id="PIRNR006386"/>
    </source>
</evidence>
<reference evidence="4 5" key="1">
    <citation type="submission" date="2018-06" db="EMBL/GenBank/DDBJ databases">
        <title>Genomic Encyclopedia of Type Strains, Phase III (KMG-III): the genomes of soil and plant-associated and newly described type strains.</title>
        <authorList>
            <person name="Whitman W."/>
        </authorList>
    </citation>
    <scope>NUCLEOTIDE SEQUENCE [LARGE SCALE GENOMIC DNA]</scope>
    <source>
        <strain evidence="4 5">JA737</strain>
    </source>
</reference>
<dbReference type="InterPro" id="IPR036249">
    <property type="entry name" value="Thioredoxin-like_sf"/>
</dbReference>
<evidence type="ECO:0000256" key="2">
    <source>
        <dbReference type="PIRSR" id="PIRSR006386-1"/>
    </source>
</evidence>
<dbReference type="InterPro" id="IPR014440">
    <property type="entry name" value="HCCAis_GSTk"/>
</dbReference>
<dbReference type="Pfam" id="PF01323">
    <property type="entry name" value="DSBA"/>
    <property type="match status" value="1"/>
</dbReference>
<organism evidence="4 5">
    <name type="scientific">Rhodobacter viridis</name>
    <dbReference type="NCBI Taxonomy" id="1054202"/>
    <lineage>
        <taxon>Bacteria</taxon>
        <taxon>Pseudomonadati</taxon>
        <taxon>Pseudomonadota</taxon>
        <taxon>Alphaproteobacteria</taxon>
        <taxon>Rhodobacterales</taxon>
        <taxon>Rhodobacter group</taxon>
        <taxon>Rhodobacter</taxon>
    </lineage>
</organism>
<dbReference type="AlphaFoldDB" id="A0A318TX58"/>
<comment type="catalytic activity">
    <reaction evidence="1">
        <text>2-hydroxychromene-2-carboxylate = (3E)-4-(2-hydroxyphenyl)-2-oxobut-3-enoate</text>
        <dbReference type="Rhea" id="RHEA:27401"/>
        <dbReference type="ChEBI" id="CHEBI:59350"/>
        <dbReference type="ChEBI" id="CHEBI:59353"/>
        <dbReference type="EC" id="5.99.1.4"/>
    </reaction>
</comment>
<evidence type="ECO:0000259" key="3">
    <source>
        <dbReference type="Pfam" id="PF01323"/>
    </source>
</evidence>
<dbReference type="PANTHER" id="PTHR42943:SF2">
    <property type="entry name" value="GLUTATHIONE S-TRANSFERASE KAPPA 1"/>
    <property type="match status" value="1"/>
</dbReference>
<dbReference type="Proteomes" id="UP000247727">
    <property type="component" value="Unassembled WGS sequence"/>
</dbReference>
<dbReference type="Gene3D" id="3.40.30.10">
    <property type="entry name" value="Glutaredoxin"/>
    <property type="match status" value="1"/>
</dbReference>
<gene>
    <name evidence="4" type="ORF">C8J30_110107</name>
</gene>
<evidence type="ECO:0000313" key="5">
    <source>
        <dbReference type="Proteomes" id="UP000247727"/>
    </source>
</evidence>
<keyword evidence="1 4" id="KW-0413">Isomerase</keyword>
<comment type="similarity">
    <text evidence="1">Belongs to the GST superfamily. NadH family.</text>
</comment>
<dbReference type="OrthoDB" id="5244108at2"/>
<dbReference type="InterPro" id="IPR044087">
    <property type="entry name" value="NahD-like"/>
</dbReference>
<proteinExistence type="inferred from homology"/>
<dbReference type="GO" id="GO:1901170">
    <property type="term" value="P:naphthalene catabolic process"/>
    <property type="evidence" value="ECO:0007669"/>
    <property type="project" value="InterPro"/>
</dbReference>
<dbReference type="GO" id="GO:0018845">
    <property type="term" value="F:2-hydroxychromene-2-carboxylate isomerase activity"/>
    <property type="evidence" value="ECO:0007669"/>
    <property type="project" value="UniProtKB-UniRule"/>
</dbReference>
<dbReference type="InterPro" id="IPR051924">
    <property type="entry name" value="GST_Kappa/NadH"/>
</dbReference>
<sequence length="199" mass="22144">MAQIDYFFSVFSPWTYLAGDRLERIAAKHGASISYKPLDVLALFDRTGGVRPAARHPSRMAYRNQELERWAKHLGLEMILKPTIYPPNAAPGSYAVIAAQAAGGGDVGALVRAILRALWVEDRNIGEDDVLREKLAETGFDPNLVTTGLFTGAMAYERNLEEAVDRGVFGAPFYIVRETDQRFWGQDRLDFLDAHLGTL</sequence>